<dbReference type="Proteomes" id="UP000789366">
    <property type="component" value="Unassembled WGS sequence"/>
</dbReference>
<feature type="non-terminal residue" evidence="1">
    <location>
        <position position="1"/>
    </location>
</feature>
<evidence type="ECO:0000313" key="2">
    <source>
        <dbReference type="Proteomes" id="UP000789366"/>
    </source>
</evidence>
<keyword evidence="2" id="KW-1185">Reference proteome</keyword>
<name>A0ACA9QL84_9GLOM</name>
<dbReference type="EMBL" id="CAJVPW010045991">
    <property type="protein sequence ID" value="CAG8756818.1"/>
    <property type="molecule type" value="Genomic_DNA"/>
</dbReference>
<comment type="caution">
    <text evidence="1">The sequence shown here is derived from an EMBL/GenBank/DDBJ whole genome shotgun (WGS) entry which is preliminary data.</text>
</comment>
<reference evidence="1" key="1">
    <citation type="submission" date="2021-06" db="EMBL/GenBank/DDBJ databases">
        <authorList>
            <person name="Kallberg Y."/>
            <person name="Tangrot J."/>
            <person name="Rosling A."/>
        </authorList>
    </citation>
    <scope>NUCLEOTIDE SEQUENCE</scope>
    <source>
        <strain evidence="1">28 12/20/2015</strain>
    </source>
</reference>
<feature type="non-terminal residue" evidence="1">
    <location>
        <position position="121"/>
    </location>
</feature>
<organism evidence="1 2">
    <name type="scientific">Cetraspora pellucida</name>
    <dbReference type="NCBI Taxonomy" id="1433469"/>
    <lineage>
        <taxon>Eukaryota</taxon>
        <taxon>Fungi</taxon>
        <taxon>Fungi incertae sedis</taxon>
        <taxon>Mucoromycota</taxon>
        <taxon>Glomeromycotina</taxon>
        <taxon>Glomeromycetes</taxon>
        <taxon>Diversisporales</taxon>
        <taxon>Gigasporaceae</taxon>
        <taxon>Cetraspora</taxon>
    </lineage>
</organism>
<accession>A0ACA9QL84</accession>
<gene>
    <name evidence="1" type="ORF">SPELUC_LOCUS14857</name>
</gene>
<proteinExistence type="predicted"/>
<protein>
    <submittedName>
        <fullName evidence="1">12771_t:CDS:1</fullName>
    </submittedName>
</protein>
<evidence type="ECO:0000313" key="1">
    <source>
        <dbReference type="EMBL" id="CAG8756818.1"/>
    </source>
</evidence>
<sequence length="121" mass="14136">MSAIPKIPETPAEYQAIVDYLQSKTIPATIQYSTVKSNFERCCKKFEIDENGFLYTTAIFKEGEMISEKHHVVPRYDNELRSLLLKNFHDQHNHRNYHKTFSALSEKHIGIMQTEVQAYVN</sequence>